<evidence type="ECO:0000256" key="1">
    <source>
        <dbReference type="ARBA" id="ARBA00006249"/>
    </source>
</evidence>
<dbReference type="InterPro" id="IPR011118">
    <property type="entry name" value="Tannase/feruloyl_esterase"/>
</dbReference>
<protein>
    <recommendedName>
        <fullName evidence="8">Carboxylic ester hydrolase</fullName>
        <ecNumber evidence="8">3.1.1.-</ecNumber>
    </recommendedName>
</protein>
<dbReference type="GO" id="GO:0030600">
    <property type="term" value="F:feruloyl esterase activity"/>
    <property type="evidence" value="ECO:0007669"/>
    <property type="project" value="UniProtKB-ARBA"/>
</dbReference>
<evidence type="ECO:0000256" key="3">
    <source>
        <dbReference type="ARBA" id="ARBA00022723"/>
    </source>
</evidence>
<comment type="similarity">
    <text evidence="1 8">Belongs to the tannase family.</text>
</comment>
<evidence type="ECO:0000256" key="2">
    <source>
        <dbReference type="ARBA" id="ARBA00022487"/>
    </source>
</evidence>
<evidence type="ECO:0000256" key="6">
    <source>
        <dbReference type="ARBA" id="ARBA00022837"/>
    </source>
</evidence>
<keyword evidence="4 8" id="KW-0732">Signal</keyword>
<evidence type="ECO:0000313" key="10">
    <source>
        <dbReference type="Proteomes" id="UP000245942"/>
    </source>
</evidence>
<dbReference type="GO" id="GO:0046872">
    <property type="term" value="F:metal ion binding"/>
    <property type="evidence" value="ECO:0007669"/>
    <property type="project" value="UniProtKB-KW"/>
</dbReference>
<dbReference type="STRING" id="1684307.A0A316UE54"/>
<keyword evidence="3" id="KW-0479">Metal-binding</keyword>
<name>A0A316UE54_9BASI</name>
<dbReference type="InterPro" id="IPR029058">
    <property type="entry name" value="AB_hydrolase_fold"/>
</dbReference>
<evidence type="ECO:0000256" key="8">
    <source>
        <dbReference type="RuleBase" id="RU361238"/>
    </source>
</evidence>
<organism evidence="9 10">
    <name type="scientific">Pseudomicrostroma glucosiphilum</name>
    <dbReference type="NCBI Taxonomy" id="1684307"/>
    <lineage>
        <taxon>Eukaryota</taxon>
        <taxon>Fungi</taxon>
        <taxon>Dikarya</taxon>
        <taxon>Basidiomycota</taxon>
        <taxon>Ustilaginomycotina</taxon>
        <taxon>Exobasidiomycetes</taxon>
        <taxon>Microstromatales</taxon>
        <taxon>Microstromatales incertae sedis</taxon>
        <taxon>Pseudomicrostroma</taxon>
    </lineage>
</organism>
<accession>A0A316UE54</accession>
<dbReference type="GeneID" id="37012985"/>
<dbReference type="EMBL" id="KZ819321">
    <property type="protein sequence ID" value="PWN23496.1"/>
    <property type="molecule type" value="Genomic_DNA"/>
</dbReference>
<evidence type="ECO:0000256" key="4">
    <source>
        <dbReference type="ARBA" id="ARBA00022729"/>
    </source>
</evidence>
<keyword evidence="7" id="KW-1015">Disulfide bond</keyword>
<sequence>MTRLQLPLALAVGSLAAASALQASATATLADVCTVDYVQSILPADGFEHNIVFDADSVTANAVYDYNVTAGDNFPAATDRNFCNVTFTYTREGGNATTELKYWLPAPKQFNNRYLTTGGFGYAISGDEEYLPSGLVVGAVSGTTNGGIGAFGDELTAVILNANGSLNYEHLYDFAYLAIHQLTQIGKEVTKNFYNASKIYSYYQGCSEGGREGWSQVQRYQTQFDGAAIGAPAFRQAFQQVNHIVAAVTEKAQNYAPPPCELERILNDTISACDGLDGRVDGVVSRTDLCYYHYNATSSIGNSYNCAASSGSGGFGKRQMAASSTPAQNGTVSAEAAELVNLLYKGLHDSQGRRVYLGYQPTATFTDAETTYNTTTDEWEVSSSGMGVSIAGQYLQRFLKEVEADTISLDGVTYDTVRSWMLEGLRKFDGTLETTWPDLTEYRQNGGKIIHYHGESDYSIPAASSVRYYEMAKSVMHPGLSDEEATEKFNEFYRLFLVPGAGHCAPSTDQPNGPFPQSVLESIIAWVEDGVNPKRLNATVIDGTVSDKDQKICSWPLRPKWTNNGTEMDCVKSEVALENFYPKLDSIPVVVY</sequence>
<keyword evidence="6" id="KW-0106">Calcium</keyword>
<keyword evidence="2" id="KW-0719">Serine esterase</keyword>
<gene>
    <name evidence="9" type="ORF">BCV69DRAFT_279432</name>
</gene>
<keyword evidence="5 8" id="KW-0378">Hydrolase</keyword>
<dbReference type="SUPFAM" id="SSF53474">
    <property type="entry name" value="alpha/beta-Hydrolases"/>
    <property type="match status" value="1"/>
</dbReference>
<feature type="signal peptide" evidence="8">
    <location>
        <begin position="1"/>
        <end position="20"/>
    </location>
</feature>
<dbReference type="RefSeq" id="XP_025350656.1">
    <property type="nucleotide sequence ID" value="XM_025491251.1"/>
</dbReference>
<dbReference type="EC" id="3.1.1.-" evidence="8"/>
<evidence type="ECO:0000256" key="7">
    <source>
        <dbReference type="ARBA" id="ARBA00023157"/>
    </source>
</evidence>
<dbReference type="PANTHER" id="PTHR33938:SF16">
    <property type="entry name" value="CARBOXYLIC ESTER HYDROLASE"/>
    <property type="match status" value="1"/>
</dbReference>
<feature type="chain" id="PRO_5016191830" description="Carboxylic ester hydrolase" evidence="8">
    <location>
        <begin position="21"/>
        <end position="592"/>
    </location>
</feature>
<keyword evidence="10" id="KW-1185">Reference proteome</keyword>
<evidence type="ECO:0000256" key="5">
    <source>
        <dbReference type="ARBA" id="ARBA00022801"/>
    </source>
</evidence>
<proteinExistence type="inferred from homology"/>
<dbReference type="AlphaFoldDB" id="A0A316UE54"/>
<dbReference type="PANTHER" id="PTHR33938">
    <property type="entry name" value="FERULOYL ESTERASE B-RELATED"/>
    <property type="match status" value="1"/>
</dbReference>
<dbReference type="Pfam" id="PF07519">
    <property type="entry name" value="Tannase"/>
    <property type="match status" value="1"/>
</dbReference>
<reference evidence="9 10" key="1">
    <citation type="journal article" date="2018" name="Mol. Biol. Evol.">
        <title>Broad Genomic Sampling Reveals a Smut Pathogenic Ancestry of the Fungal Clade Ustilaginomycotina.</title>
        <authorList>
            <person name="Kijpornyongpan T."/>
            <person name="Mondo S.J."/>
            <person name="Barry K."/>
            <person name="Sandor L."/>
            <person name="Lee J."/>
            <person name="Lipzen A."/>
            <person name="Pangilinan J."/>
            <person name="LaButti K."/>
            <person name="Hainaut M."/>
            <person name="Henrissat B."/>
            <person name="Grigoriev I.V."/>
            <person name="Spatafora J.W."/>
            <person name="Aime M.C."/>
        </authorList>
    </citation>
    <scope>NUCLEOTIDE SEQUENCE [LARGE SCALE GENOMIC DNA]</scope>
    <source>
        <strain evidence="9 10">MCA 4718</strain>
    </source>
</reference>
<dbReference type="OrthoDB" id="3039123at2759"/>
<dbReference type="Proteomes" id="UP000245942">
    <property type="component" value="Unassembled WGS sequence"/>
</dbReference>
<evidence type="ECO:0000313" key="9">
    <source>
        <dbReference type="EMBL" id="PWN23496.1"/>
    </source>
</evidence>